<name>A0A0A9D3X0_ARUDO</name>
<reference evidence="1" key="2">
    <citation type="journal article" date="2015" name="Data Brief">
        <title>Shoot transcriptome of the giant reed, Arundo donax.</title>
        <authorList>
            <person name="Barrero R.A."/>
            <person name="Guerrero F.D."/>
            <person name="Moolhuijzen P."/>
            <person name="Goolsby J.A."/>
            <person name="Tidwell J."/>
            <person name="Bellgard S.E."/>
            <person name="Bellgard M.I."/>
        </authorList>
    </citation>
    <scope>NUCLEOTIDE SEQUENCE</scope>
    <source>
        <tissue evidence="1">Shoot tissue taken approximately 20 cm above the soil surface</tissue>
    </source>
</reference>
<proteinExistence type="predicted"/>
<dbReference type="EMBL" id="GBRH01217550">
    <property type="protein sequence ID" value="JAD80345.1"/>
    <property type="molecule type" value="Transcribed_RNA"/>
</dbReference>
<protein>
    <submittedName>
        <fullName evidence="1">Uncharacterized protein</fullName>
    </submittedName>
</protein>
<reference evidence="1" key="1">
    <citation type="submission" date="2014-09" db="EMBL/GenBank/DDBJ databases">
        <authorList>
            <person name="Magalhaes I.L.F."/>
            <person name="Oliveira U."/>
            <person name="Santos F.R."/>
            <person name="Vidigal T.H.D.A."/>
            <person name="Brescovit A.D."/>
            <person name="Santos A.J."/>
        </authorList>
    </citation>
    <scope>NUCLEOTIDE SEQUENCE</scope>
    <source>
        <tissue evidence="1">Shoot tissue taken approximately 20 cm above the soil surface</tissue>
    </source>
</reference>
<evidence type="ECO:0000313" key="1">
    <source>
        <dbReference type="EMBL" id="JAD80345.1"/>
    </source>
</evidence>
<sequence length="73" mass="8948">MLLKDTWWALMLYMHTHTLYSLHVHWIYTITYTYYIHTRTHPHCYQLSPKWRPPIAVPARARAMYVHSLGRHN</sequence>
<organism evidence="1">
    <name type="scientific">Arundo donax</name>
    <name type="common">Giant reed</name>
    <name type="synonym">Donax arundinaceus</name>
    <dbReference type="NCBI Taxonomy" id="35708"/>
    <lineage>
        <taxon>Eukaryota</taxon>
        <taxon>Viridiplantae</taxon>
        <taxon>Streptophyta</taxon>
        <taxon>Embryophyta</taxon>
        <taxon>Tracheophyta</taxon>
        <taxon>Spermatophyta</taxon>
        <taxon>Magnoliopsida</taxon>
        <taxon>Liliopsida</taxon>
        <taxon>Poales</taxon>
        <taxon>Poaceae</taxon>
        <taxon>PACMAD clade</taxon>
        <taxon>Arundinoideae</taxon>
        <taxon>Arundineae</taxon>
        <taxon>Arundo</taxon>
    </lineage>
</organism>
<dbReference type="AlphaFoldDB" id="A0A0A9D3X0"/>
<accession>A0A0A9D3X0</accession>